<dbReference type="InterPro" id="IPR001001">
    <property type="entry name" value="DNA_polIII_beta"/>
</dbReference>
<organism evidence="15">
    <name type="scientific">Schlesneria paludicola</name>
    <dbReference type="NCBI Taxonomy" id="360056"/>
    <lineage>
        <taxon>Bacteria</taxon>
        <taxon>Pseudomonadati</taxon>
        <taxon>Planctomycetota</taxon>
        <taxon>Planctomycetia</taxon>
        <taxon>Planctomycetales</taxon>
        <taxon>Planctomycetaceae</taxon>
        <taxon>Schlesneria</taxon>
    </lineage>
</organism>
<proteinExistence type="inferred from homology"/>
<dbReference type="Pfam" id="PF02767">
    <property type="entry name" value="DNA_pol3_beta_2"/>
    <property type="match status" value="1"/>
</dbReference>
<evidence type="ECO:0000256" key="6">
    <source>
        <dbReference type="ARBA" id="ARBA00022695"/>
    </source>
</evidence>
<keyword evidence="9" id="KW-0238">DNA-binding</keyword>
<dbReference type="GO" id="GO:0008408">
    <property type="term" value="F:3'-5' exonuclease activity"/>
    <property type="evidence" value="ECO:0007669"/>
    <property type="project" value="InterPro"/>
</dbReference>
<accession>A0A7C2P8C3</accession>
<dbReference type="AlphaFoldDB" id="A0A7C2P8C3"/>
<dbReference type="EMBL" id="DSOK01000024">
    <property type="protein sequence ID" value="HEN13996.1"/>
    <property type="molecule type" value="Genomic_DNA"/>
</dbReference>
<feature type="compositionally biased region" description="Basic and acidic residues" evidence="11">
    <location>
        <begin position="21"/>
        <end position="32"/>
    </location>
</feature>
<comment type="subcellular location">
    <subcellularLocation>
        <location evidence="1 10">Cytoplasm</location>
    </subcellularLocation>
</comment>
<evidence type="ECO:0000256" key="8">
    <source>
        <dbReference type="ARBA" id="ARBA00022932"/>
    </source>
</evidence>
<dbReference type="InterPro" id="IPR022634">
    <property type="entry name" value="DNA_polIII_beta_N"/>
</dbReference>
<dbReference type="GO" id="GO:0003677">
    <property type="term" value="F:DNA binding"/>
    <property type="evidence" value="ECO:0007669"/>
    <property type="project" value="UniProtKB-UniRule"/>
</dbReference>
<dbReference type="GO" id="GO:0009360">
    <property type="term" value="C:DNA polymerase III complex"/>
    <property type="evidence" value="ECO:0007669"/>
    <property type="project" value="InterPro"/>
</dbReference>
<evidence type="ECO:0000256" key="7">
    <source>
        <dbReference type="ARBA" id="ARBA00022705"/>
    </source>
</evidence>
<gene>
    <name evidence="15" type="primary">dnaN</name>
    <name evidence="15" type="ORF">ENQ76_00815</name>
</gene>
<dbReference type="Gene3D" id="3.70.10.10">
    <property type="match status" value="1"/>
</dbReference>
<sequence>MQIGWVAGNSPRAGSRGPRTSRRDHSSNDRTGRMRLTCSRQALANAFQAVNTVVPTRTPRPVLQNVRLGGRDKEVILAATDGETGIRYTVADVELHGQGEVLLPANHVIAILRELRDETIRLEASADRIEIRTDNAEFELPAIDPAEFPTVPMFEDRSYFTIAARMLREMIRRTIFAIDPDSSRFALGGILVDASPERIHFVATDTRRLAIATAASGVIGTPETRATPPVVPSKAMALLERILSDDDTPVSYAVHANGVVFDGGNWTVSSRLVEGRFPNYRDVVPKEGKAQIELLVNPFYGVIRQAQIATDAESRGVDFHFEKGRLTLSSQSPKVGRSRVSLPIAYEGGEILATFDPRFIADFLKVLPPEMQVRFDLTDGDSAAKLSTNDGYVYVVMPLARDR</sequence>
<comment type="similarity">
    <text evidence="2 10">Belongs to the beta sliding clamp family.</text>
</comment>
<feature type="domain" description="DNA polymerase III beta sliding clamp N-terminal" evidence="12">
    <location>
        <begin position="34"/>
        <end position="152"/>
    </location>
</feature>
<keyword evidence="4 10" id="KW-0963">Cytoplasm</keyword>
<dbReference type="SMART" id="SM00480">
    <property type="entry name" value="POL3Bc"/>
    <property type="match status" value="1"/>
</dbReference>
<evidence type="ECO:0000256" key="4">
    <source>
        <dbReference type="ARBA" id="ARBA00022490"/>
    </source>
</evidence>
<dbReference type="PIRSF" id="PIRSF000804">
    <property type="entry name" value="DNA_pol_III_b"/>
    <property type="match status" value="1"/>
</dbReference>
<dbReference type="PANTHER" id="PTHR30478">
    <property type="entry name" value="DNA POLYMERASE III SUBUNIT BETA"/>
    <property type="match status" value="1"/>
</dbReference>
<keyword evidence="7 10" id="KW-0235">DNA replication</keyword>
<evidence type="ECO:0000259" key="13">
    <source>
        <dbReference type="Pfam" id="PF02767"/>
    </source>
</evidence>
<evidence type="ECO:0000259" key="12">
    <source>
        <dbReference type="Pfam" id="PF00712"/>
    </source>
</evidence>
<comment type="caution">
    <text evidence="15">The sequence shown here is derived from an EMBL/GenBank/DDBJ whole genome shotgun (WGS) entry which is preliminary data.</text>
</comment>
<keyword evidence="5 10" id="KW-0808">Transferase</keyword>
<feature type="region of interest" description="Disordered" evidence="11">
    <location>
        <begin position="1"/>
        <end position="32"/>
    </location>
</feature>
<evidence type="ECO:0000259" key="14">
    <source>
        <dbReference type="Pfam" id="PF02768"/>
    </source>
</evidence>
<dbReference type="InterPro" id="IPR022637">
    <property type="entry name" value="DNA_polIII_beta_cen"/>
</dbReference>
<keyword evidence="8 10" id="KW-0239">DNA-directed DNA polymerase</keyword>
<comment type="function">
    <text evidence="10">Confers DNA tethering and processivity to DNA polymerases and other proteins. Acts as a clamp, forming a ring around DNA (a reaction catalyzed by the clamp-loading complex) which diffuses in an ATP-independent manner freely and bidirectionally along dsDNA. Initially characterized for its ability to contact the catalytic subunit of DNA polymerase III (Pol III), a complex, multichain enzyme responsible for most of the replicative synthesis in bacteria; Pol III exhibits 3'-5' exonuclease proofreading activity. The beta chain is required for initiation of replication as well as for processivity of DNA replication.</text>
</comment>
<dbReference type="Pfam" id="PF00712">
    <property type="entry name" value="DNA_pol3_beta"/>
    <property type="match status" value="1"/>
</dbReference>
<evidence type="ECO:0000256" key="11">
    <source>
        <dbReference type="SAM" id="MobiDB-lite"/>
    </source>
</evidence>
<feature type="domain" description="DNA polymerase III beta sliding clamp central" evidence="13">
    <location>
        <begin position="162"/>
        <end position="279"/>
    </location>
</feature>
<feature type="domain" description="DNA polymerase III beta sliding clamp C-terminal" evidence="14">
    <location>
        <begin position="282"/>
        <end position="399"/>
    </location>
</feature>
<dbReference type="GO" id="GO:0003887">
    <property type="term" value="F:DNA-directed DNA polymerase activity"/>
    <property type="evidence" value="ECO:0007669"/>
    <property type="project" value="UniProtKB-UniRule"/>
</dbReference>
<evidence type="ECO:0000256" key="5">
    <source>
        <dbReference type="ARBA" id="ARBA00022679"/>
    </source>
</evidence>
<dbReference type="CDD" id="cd00140">
    <property type="entry name" value="beta_clamp"/>
    <property type="match status" value="1"/>
</dbReference>
<evidence type="ECO:0000256" key="9">
    <source>
        <dbReference type="ARBA" id="ARBA00023125"/>
    </source>
</evidence>
<reference evidence="15" key="1">
    <citation type="journal article" date="2020" name="mSystems">
        <title>Genome- and Community-Level Interaction Insights into Carbon Utilization and Element Cycling Functions of Hydrothermarchaeota in Hydrothermal Sediment.</title>
        <authorList>
            <person name="Zhou Z."/>
            <person name="Liu Y."/>
            <person name="Xu W."/>
            <person name="Pan J."/>
            <person name="Luo Z.H."/>
            <person name="Li M."/>
        </authorList>
    </citation>
    <scope>NUCLEOTIDE SEQUENCE [LARGE SCALE GENOMIC DNA]</scope>
    <source>
        <strain evidence="15">SpSt-339</strain>
    </source>
</reference>
<evidence type="ECO:0000256" key="2">
    <source>
        <dbReference type="ARBA" id="ARBA00010752"/>
    </source>
</evidence>
<evidence type="ECO:0000256" key="10">
    <source>
        <dbReference type="PIRNR" id="PIRNR000804"/>
    </source>
</evidence>
<keyword evidence="6 10" id="KW-0548">Nucleotidyltransferase</keyword>
<evidence type="ECO:0000256" key="3">
    <source>
        <dbReference type="ARBA" id="ARBA00021035"/>
    </source>
</evidence>
<comment type="subunit">
    <text evidence="10">Forms a ring-shaped head-to-tail homodimer around DNA.</text>
</comment>
<evidence type="ECO:0000256" key="1">
    <source>
        <dbReference type="ARBA" id="ARBA00004496"/>
    </source>
</evidence>
<protein>
    <recommendedName>
        <fullName evidence="3 10">Beta sliding clamp</fullName>
    </recommendedName>
</protein>
<dbReference type="GO" id="GO:0006271">
    <property type="term" value="P:DNA strand elongation involved in DNA replication"/>
    <property type="evidence" value="ECO:0007669"/>
    <property type="project" value="TreeGrafter"/>
</dbReference>
<dbReference type="InterPro" id="IPR022635">
    <property type="entry name" value="DNA_polIII_beta_C"/>
</dbReference>
<dbReference type="NCBIfam" id="TIGR00663">
    <property type="entry name" value="dnan"/>
    <property type="match status" value="1"/>
</dbReference>
<name>A0A7C2P8C3_9PLAN</name>
<dbReference type="InterPro" id="IPR046938">
    <property type="entry name" value="DNA_clamp_sf"/>
</dbReference>
<dbReference type="PANTHER" id="PTHR30478:SF0">
    <property type="entry name" value="BETA SLIDING CLAMP"/>
    <property type="match status" value="1"/>
</dbReference>
<dbReference type="SUPFAM" id="SSF55979">
    <property type="entry name" value="DNA clamp"/>
    <property type="match status" value="3"/>
</dbReference>
<dbReference type="GO" id="GO:0005737">
    <property type="term" value="C:cytoplasm"/>
    <property type="evidence" value="ECO:0007669"/>
    <property type="project" value="UniProtKB-SubCell"/>
</dbReference>
<evidence type="ECO:0000313" key="15">
    <source>
        <dbReference type="EMBL" id="HEN13996.1"/>
    </source>
</evidence>
<dbReference type="Gene3D" id="3.10.150.10">
    <property type="entry name" value="DNA Polymerase III, subunit A, domain 2"/>
    <property type="match status" value="1"/>
</dbReference>
<dbReference type="Pfam" id="PF02768">
    <property type="entry name" value="DNA_pol3_beta_3"/>
    <property type="match status" value="1"/>
</dbReference>